<dbReference type="InterPro" id="IPR052956">
    <property type="entry name" value="Mesenchyme-surface_protein"/>
</dbReference>
<dbReference type="SUPFAM" id="SSF50969">
    <property type="entry name" value="YVTN repeat-like/Quinoprotein amine dehydrogenase"/>
    <property type="match status" value="1"/>
</dbReference>
<keyword evidence="5" id="KW-1185">Reference proteome</keyword>
<feature type="region of interest" description="Disordered" evidence="1">
    <location>
        <begin position="471"/>
        <end position="493"/>
    </location>
</feature>
<dbReference type="PANTHER" id="PTHR46928">
    <property type="entry name" value="MESENCHYME-SPECIFIC CELL SURFACE GLYCOPROTEIN"/>
    <property type="match status" value="1"/>
</dbReference>
<evidence type="ECO:0000313" key="4">
    <source>
        <dbReference type="EMBL" id="TFH99769.1"/>
    </source>
</evidence>
<evidence type="ECO:0000256" key="1">
    <source>
        <dbReference type="SAM" id="MobiDB-lite"/>
    </source>
</evidence>
<organism evidence="4 5">
    <name type="scientific">Micrococcus lylae</name>
    <dbReference type="NCBI Taxonomy" id="1273"/>
    <lineage>
        <taxon>Bacteria</taxon>
        <taxon>Bacillati</taxon>
        <taxon>Actinomycetota</taxon>
        <taxon>Actinomycetes</taxon>
        <taxon>Micrococcales</taxon>
        <taxon>Micrococcaceae</taxon>
        <taxon>Micrococcus</taxon>
    </lineage>
</organism>
<feature type="signal peptide" evidence="2">
    <location>
        <begin position="1"/>
        <end position="23"/>
    </location>
</feature>
<evidence type="ECO:0000256" key="2">
    <source>
        <dbReference type="SAM" id="SignalP"/>
    </source>
</evidence>
<evidence type="ECO:0000313" key="5">
    <source>
        <dbReference type="Proteomes" id="UP000297477"/>
    </source>
</evidence>
<dbReference type="SUPFAM" id="SSF63825">
    <property type="entry name" value="YWTD domain"/>
    <property type="match status" value="1"/>
</dbReference>
<dbReference type="RefSeq" id="WP_067189452.1">
    <property type="nucleotide sequence ID" value="NZ_SPKT01000007.1"/>
</dbReference>
<dbReference type="InterPro" id="IPR011044">
    <property type="entry name" value="Quino_amine_DH_bsu"/>
</dbReference>
<comment type="caution">
    <text evidence="4">The sequence shown here is derived from an EMBL/GenBank/DDBJ whole genome shotgun (WGS) entry which is preliminary data.</text>
</comment>
<dbReference type="PANTHER" id="PTHR46928:SF1">
    <property type="entry name" value="MESENCHYME-SPECIFIC CELL SURFACE GLYCOPROTEIN"/>
    <property type="match status" value="1"/>
</dbReference>
<proteinExistence type="predicted"/>
<protein>
    <submittedName>
        <fullName evidence="4">Alkaline phosphatase</fullName>
    </submittedName>
</protein>
<feature type="region of interest" description="Disordered" evidence="1">
    <location>
        <begin position="34"/>
        <end position="74"/>
    </location>
</feature>
<gene>
    <name evidence="4" type="ORF">E4A49_04855</name>
</gene>
<dbReference type="InterPro" id="IPR055188">
    <property type="entry name" value="Choice_anch_I"/>
</dbReference>
<dbReference type="Proteomes" id="UP000297477">
    <property type="component" value="Unassembled WGS sequence"/>
</dbReference>
<feature type="domain" description="Choice-of-anchor I" evidence="3">
    <location>
        <begin position="79"/>
        <end position="585"/>
    </location>
</feature>
<feature type="compositionally biased region" description="Polar residues" evidence="1">
    <location>
        <begin position="471"/>
        <end position="481"/>
    </location>
</feature>
<dbReference type="Pfam" id="PF22494">
    <property type="entry name" value="choice_anch_I"/>
    <property type="match status" value="1"/>
</dbReference>
<evidence type="ECO:0000259" key="3">
    <source>
        <dbReference type="Pfam" id="PF22494"/>
    </source>
</evidence>
<accession>A0ABY2K066</accession>
<reference evidence="4 5" key="1">
    <citation type="submission" date="2019-03" db="EMBL/GenBank/DDBJ databases">
        <title>Reclassification of Micrococcus aloeverae and Micrococcus yunnanensis as later heterotypic synonyms of Micrococcus luteus.</title>
        <authorList>
            <person name="Huang C.-H."/>
        </authorList>
    </citation>
    <scope>NUCLEOTIDE SEQUENCE [LARGE SCALE GENOMIC DNA]</scope>
    <source>
        <strain evidence="4 5">BCRC 12151</strain>
    </source>
</reference>
<feature type="compositionally biased region" description="Basic residues" evidence="1">
    <location>
        <begin position="43"/>
        <end position="55"/>
    </location>
</feature>
<sequence>MRTLHRTVAAAAATALTATALSAAVLAPATTAAPAPHSAAAQKGHHAGNHGKGHGQKANPSGKTVELSPAGTHETGVFDTSAAEIPAFDASTDRLFVVNAENGAVDVLDVDSAAAPTYSSTLEMAGVAAADGSVIPAGSTVNSVAVHGGIMAVSVEAPEKTDLGWVAFFQTSTLAPLGAVRVGALPDSVAFSGGYAVVANEGEPADDFSVDPEGSISVITVPKSVKQFSRLSQDSVRTVDFRAFDEGTELPEGVRVFGPDVQTPAGQPDAGYIARNLEPEYVTIDPTGRTAYVSVQEANAVAAVDLKSASLKDLWALQLTDWSTEGKFDASNRDSGIELRHWPVLGVPMPDGIDVYRHRGQDLILTANEGDSREWGDYVDTERVKDLTLCEAEYPNAAELQKNENLGRLNVLTDLGWDAERECIAQLHTLGGRGFSVYTADGERLFDSAGLVEQTIADLIAAGELPVEAFNANNDETPSFDSRSDDKGPEPESVVVGKVQGRTYAFLGLERIGGVMVFDITDPTAATFVDYVNERNWDAEEGDEANYGDMGAEGLEFVPASESPSGVALLIVANEVSGSTTVYEVNPTRK</sequence>
<dbReference type="EMBL" id="SPKT01000007">
    <property type="protein sequence ID" value="TFH99769.1"/>
    <property type="molecule type" value="Genomic_DNA"/>
</dbReference>
<dbReference type="Gene3D" id="2.130.10.10">
    <property type="entry name" value="YVTN repeat-like/Quinoprotein amine dehydrogenase"/>
    <property type="match status" value="1"/>
</dbReference>
<feature type="chain" id="PRO_5045109774" evidence="2">
    <location>
        <begin position="24"/>
        <end position="590"/>
    </location>
</feature>
<keyword evidence="2" id="KW-0732">Signal</keyword>
<dbReference type="NCBIfam" id="NF038117">
    <property type="entry name" value="choice_anch_I"/>
    <property type="match status" value="1"/>
</dbReference>
<name>A0ABY2K066_9MICC</name>
<dbReference type="InterPro" id="IPR015943">
    <property type="entry name" value="WD40/YVTN_repeat-like_dom_sf"/>
</dbReference>